<organism evidence="1 2">
    <name type="scientific">Citrus x changshan-huyou</name>
    <dbReference type="NCBI Taxonomy" id="2935761"/>
    <lineage>
        <taxon>Eukaryota</taxon>
        <taxon>Viridiplantae</taxon>
        <taxon>Streptophyta</taxon>
        <taxon>Embryophyta</taxon>
        <taxon>Tracheophyta</taxon>
        <taxon>Spermatophyta</taxon>
        <taxon>Magnoliopsida</taxon>
        <taxon>eudicotyledons</taxon>
        <taxon>Gunneridae</taxon>
        <taxon>Pentapetalae</taxon>
        <taxon>rosids</taxon>
        <taxon>malvids</taxon>
        <taxon>Sapindales</taxon>
        <taxon>Rutaceae</taxon>
        <taxon>Aurantioideae</taxon>
        <taxon>Citrus</taxon>
    </lineage>
</organism>
<comment type="caution">
    <text evidence="1">The sequence shown here is derived from an EMBL/GenBank/DDBJ whole genome shotgun (WGS) entry which is preliminary data.</text>
</comment>
<dbReference type="EMBL" id="JBCGBO010000007">
    <property type="protein sequence ID" value="KAK9187003.1"/>
    <property type="molecule type" value="Genomic_DNA"/>
</dbReference>
<evidence type="ECO:0000313" key="2">
    <source>
        <dbReference type="Proteomes" id="UP001428341"/>
    </source>
</evidence>
<gene>
    <name evidence="1" type="ORF">WN944_018393</name>
</gene>
<dbReference type="AlphaFoldDB" id="A0AAP0LU03"/>
<proteinExistence type="predicted"/>
<protein>
    <submittedName>
        <fullName evidence="1">Uncharacterized protein</fullName>
    </submittedName>
</protein>
<reference evidence="1 2" key="1">
    <citation type="submission" date="2024-05" db="EMBL/GenBank/DDBJ databases">
        <title>Haplotype-resolved chromosome-level genome assembly of Huyou (Citrus changshanensis).</title>
        <authorList>
            <person name="Miao C."/>
            <person name="Chen W."/>
            <person name="Wu Y."/>
            <person name="Wang L."/>
            <person name="Zhao S."/>
            <person name="Grierson D."/>
            <person name="Xu C."/>
            <person name="Chen K."/>
        </authorList>
    </citation>
    <scope>NUCLEOTIDE SEQUENCE [LARGE SCALE GENOMIC DNA]</scope>
    <source>
        <strain evidence="1">01-14</strain>
        <tissue evidence="1">Leaf</tissue>
    </source>
</reference>
<name>A0AAP0LU03_9ROSI</name>
<accession>A0AAP0LU03</accession>
<keyword evidence="2" id="KW-1185">Reference proteome</keyword>
<sequence length="85" mass="9923">MTVIIIQDNCVDNRKWLSPNYRFVWVVLNRGREKVCKGRKTAISSEKQNNHSKGWRNYGDGQCKIRIYFIGSGSKKRIMAIVLTF</sequence>
<evidence type="ECO:0000313" key="1">
    <source>
        <dbReference type="EMBL" id="KAK9187003.1"/>
    </source>
</evidence>
<dbReference type="Proteomes" id="UP001428341">
    <property type="component" value="Unassembled WGS sequence"/>
</dbReference>